<organism evidence="2 3">
    <name type="scientific">Armadillidium nasatum</name>
    <dbReference type="NCBI Taxonomy" id="96803"/>
    <lineage>
        <taxon>Eukaryota</taxon>
        <taxon>Metazoa</taxon>
        <taxon>Ecdysozoa</taxon>
        <taxon>Arthropoda</taxon>
        <taxon>Crustacea</taxon>
        <taxon>Multicrustacea</taxon>
        <taxon>Malacostraca</taxon>
        <taxon>Eumalacostraca</taxon>
        <taxon>Peracarida</taxon>
        <taxon>Isopoda</taxon>
        <taxon>Oniscidea</taxon>
        <taxon>Crinocheta</taxon>
        <taxon>Armadillidiidae</taxon>
        <taxon>Armadillidium</taxon>
    </lineage>
</organism>
<reference evidence="2 3" key="1">
    <citation type="journal article" date="2019" name="PLoS Biol.">
        <title>Sex chromosomes control vertical transmission of feminizing Wolbachia symbionts in an isopod.</title>
        <authorList>
            <person name="Becking T."/>
            <person name="Chebbi M.A."/>
            <person name="Giraud I."/>
            <person name="Moumen B."/>
            <person name="Laverre T."/>
            <person name="Caubet Y."/>
            <person name="Peccoud J."/>
            <person name="Gilbert C."/>
            <person name="Cordaux R."/>
        </authorList>
    </citation>
    <scope>NUCLEOTIDE SEQUENCE [LARGE SCALE GENOMIC DNA]</scope>
    <source>
        <strain evidence="2">ANa2</strain>
        <tissue evidence="2">Whole body excluding digestive tract and cuticle</tissue>
    </source>
</reference>
<dbReference type="AlphaFoldDB" id="A0A5N5SY74"/>
<sequence>METESEEIEIQPTVSNTSQNETSNADVVSRLENRSENLVSEGCSLTDHDSILFSLDDAHSMQRTEEDDSFFELTSNEVRKLYNEQVQKNLLD</sequence>
<accession>A0A5N5SY74</accession>
<feature type="region of interest" description="Disordered" evidence="1">
    <location>
        <begin position="1"/>
        <end position="25"/>
    </location>
</feature>
<dbReference type="EMBL" id="SEYY01019115">
    <property type="protein sequence ID" value="KAB7498649.1"/>
    <property type="molecule type" value="Genomic_DNA"/>
</dbReference>
<evidence type="ECO:0000313" key="3">
    <source>
        <dbReference type="Proteomes" id="UP000326759"/>
    </source>
</evidence>
<protein>
    <submittedName>
        <fullName evidence="2">Uncharacterized protein</fullName>
    </submittedName>
</protein>
<evidence type="ECO:0000313" key="2">
    <source>
        <dbReference type="EMBL" id="KAB7498649.1"/>
    </source>
</evidence>
<comment type="caution">
    <text evidence="2">The sequence shown here is derived from an EMBL/GenBank/DDBJ whole genome shotgun (WGS) entry which is preliminary data.</text>
</comment>
<dbReference type="Proteomes" id="UP000326759">
    <property type="component" value="Unassembled WGS sequence"/>
</dbReference>
<feature type="compositionally biased region" description="Polar residues" evidence="1">
    <location>
        <begin position="12"/>
        <end position="25"/>
    </location>
</feature>
<name>A0A5N5SY74_9CRUS</name>
<proteinExistence type="predicted"/>
<evidence type="ECO:0000256" key="1">
    <source>
        <dbReference type="SAM" id="MobiDB-lite"/>
    </source>
</evidence>
<keyword evidence="3" id="KW-1185">Reference proteome</keyword>
<gene>
    <name evidence="2" type="ORF">Anas_00539</name>
</gene>